<dbReference type="InParanoid" id="A0A3Q7I525"/>
<keyword evidence="2" id="KW-1185">Reference proteome</keyword>
<evidence type="ECO:0000313" key="1">
    <source>
        <dbReference type="EnsemblPlants" id="Solyc09g072813.1.1"/>
    </source>
</evidence>
<protein>
    <submittedName>
        <fullName evidence="1">Uncharacterized protein</fullName>
    </submittedName>
</protein>
<accession>A0A3Q7I525</accession>
<organism evidence="1">
    <name type="scientific">Solanum lycopersicum</name>
    <name type="common">Tomato</name>
    <name type="synonym">Lycopersicon esculentum</name>
    <dbReference type="NCBI Taxonomy" id="4081"/>
    <lineage>
        <taxon>Eukaryota</taxon>
        <taxon>Viridiplantae</taxon>
        <taxon>Streptophyta</taxon>
        <taxon>Embryophyta</taxon>
        <taxon>Tracheophyta</taxon>
        <taxon>Spermatophyta</taxon>
        <taxon>Magnoliopsida</taxon>
        <taxon>eudicotyledons</taxon>
        <taxon>Gunneridae</taxon>
        <taxon>Pentapetalae</taxon>
        <taxon>asterids</taxon>
        <taxon>lamiids</taxon>
        <taxon>Solanales</taxon>
        <taxon>Solanaceae</taxon>
        <taxon>Solanoideae</taxon>
        <taxon>Solaneae</taxon>
        <taxon>Solanum</taxon>
        <taxon>Solanum subgen. Lycopersicon</taxon>
    </lineage>
</organism>
<sequence>MDALGNEYVTYLVPYSHKNQQLWSNLMSRKLTTLLCQSQRVVARILIQAKCYSMIHHGERWAESSHDASMIPDKMLLLKSKKVSNEALPILEGIDPLKLF</sequence>
<reference evidence="1" key="2">
    <citation type="submission" date="2019-01" db="UniProtKB">
        <authorList>
            <consortium name="EnsemblPlants"/>
        </authorList>
    </citation>
    <scope>IDENTIFICATION</scope>
    <source>
        <strain evidence="1">cv. Heinz 1706</strain>
    </source>
</reference>
<dbReference type="Gramene" id="Solyc09g072813.1.1">
    <property type="protein sequence ID" value="Solyc09g072813.1.1"/>
    <property type="gene ID" value="Solyc09g072813.1"/>
</dbReference>
<dbReference type="EnsemblPlants" id="Solyc09g072813.1.1">
    <property type="protein sequence ID" value="Solyc09g072813.1.1"/>
    <property type="gene ID" value="Solyc09g072813.1"/>
</dbReference>
<name>A0A3Q7I525_SOLLC</name>
<dbReference type="AlphaFoldDB" id="A0A3Q7I525"/>
<reference evidence="1" key="1">
    <citation type="journal article" date="2012" name="Nature">
        <title>The tomato genome sequence provides insights into fleshy fruit evolution.</title>
        <authorList>
            <consortium name="Tomato Genome Consortium"/>
        </authorList>
    </citation>
    <scope>NUCLEOTIDE SEQUENCE [LARGE SCALE GENOMIC DNA]</scope>
    <source>
        <strain evidence="1">cv. Heinz 1706</strain>
    </source>
</reference>
<evidence type="ECO:0000313" key="2">
    <source>
        <dbReference type="Proteomes" id="UP000004994"/>
    </source>
</evidence>
<dbReference type="Proteomes" id="UP000004994">
    <property type="component" value="Chromosome 9"/>
</dbReference>
<proteinExistence type="predicted"/>